<accession>A0A518D279</accession>
<dbReference type="CDD" id="cd06225">
    <property type="entry name" value="HAMP"/>
    <property type="match status" value="1"/>
</dbReference>
<evidence type="ECO:0000256" key="8">
    <source>
        <dbReference type="ARBA" id="ARBA00022777"/>
    </source>
</evidence>
<dbReference type="InterPro" id="IPR003660">
    <property type="entry name" value="HAMP_dom"/>
</dbReference>
<keyword evidence="8 12" id="KW-0418">Kinase</keyword>
<evidence type="ECO:0000256" key="9">
    <source>
        <dbReference type="ARBA" id="ARBA00022840"/>
    </source>
</evidence>
<evidence type="ECO:0000259" key="10">
    <source>
        <dbReference type="PROSITE" id="PS50109"/>
    </source>
</evidence>
<evidence type="ECO:0000256" key="3">
    <source>
        <dbReference type="ARBA" id="ARBA00012438"/>
    </source>
</evidence>
<dbReference type="InterPro" id="IPR036890">
    <property type="entry name" value="HATPase_C_sf"/>
</dbReference>
<dbReference type="SMART" id="SM00304">
    <property type="entry name" value="HAMP"/>
    <property type="match status" value="1"/>
</dbReference>
<dbReference type="Gene3D" id="6.10.340.10">
    <property type="match status" value="1"/>
</dbReference>
<dbReference type="CDD" id="cd00082">
    <property type="entry name" value="HisKA"/>
    <property type="match status" value="1"/>
</dbReference>
<dbReference type="InterPro" id="IPR004358">
    <property type="entry name" value="Sig_transdc_His_kin-like_C"/>
</dbReference>
<keyword evidence="13" id="KW-1185">Reference proteome</keyword>
<evidence type="ECO:0000259" key="11">
    <source>
        <dbReference type="PROSITE" id="PS50885"/>
    </source>
</evidence>
<dbReference type="Proteomes" id="UP000319342">
    <property type="component" value="Chromosome"/>
</dbReference>
<gene>
    <name evidence="12" type="primary">mtrB</name>
    <name evidence="12" type="ORF">Pla163_26990</name>
</gene>
<evidence type="ECO:0000256" key="6">
    <source>
        <dbReference type="ARBA" id="ARBA00022679"/>
    </source>
</evidence>
<evidence type="ECO:0000256" key="1">
    <source>
        <dbReference type="ARBA" id="ARBA00000085"/>
    </source>
</evidence>
<dbReference type="SMART" id="SM00387">
    <property type="entry name" value="HATPase_c"/>
    <property type="match status" value="1"/>
</dbReference>
<dbReference type="Gene3D" id="1.10.287.130">
    <property type="match status" value="1"/>
</dbReference>
<dbReference type="InterPro" id="IPR036097">
    <property type="entry name" value="HisK_dim/P_sf"/>
</dbReference>
<dbReference type="PANTHER" id="PTHR44936:SF10">
    <property type="entry name" value="SENSOR PROTEIN RSTB"/>
    <property type="match status" value="1"/>
</dbReference>
<dbReference type="GO" id="GO:0005524">
    <property type="term" value="F:ATP binding"/>
    <property type="evidence" value="ECO:0007669"/>
    <property type="project" value="UniProtKB-KW"/>
</dbReference>
<keyword evidence="4" id="KW-1003">Cell membrane</keyword>
<evidence type="ECO:0000256" key="4">
    <source>
        <dbReference type="ARBA" id="ARBA00022475"/>
    </source>
</evidence>
<dbReference type="Gene3D" id="3.30.565.10">
    <property type="entry name" value="Histidine kinase-like ATPase, C-terminal domain"/>
    <property type="match status" value="1"/>
</dbReference>
<evidence type="ECO:0000313" key="12">
    <source>
        <dbReference type="EMBL" id="QDU85567.1"/>
    </source>
</evidence>
<evidence type="ECO:0000256" key="5">
    <source>
        <dbReference type="ARBA" id="ARBA00022553"/>
    </source>
</evidence>
<keyword evidence="9" id="KW-0067">ATP-binding</keyword>
<dbReference type="SUPFAM" id="SSF55874">
    <property type="entry name" value="ATPase domain of HSP90 chaperone/DNA topoisomerase II/histidine kinase"/>
    <property type="match status" value="1"/>
</dbReference>
<dbReference type="InterPro" id="IPR005467">
    <property type="entry name" value="His_kinase_dom"/>
</dbReference>
<dbReference type="InterPro" id="IPR003594">
    <property type="entry name" value="HATPase_dom"/>
</dbReference>
<proteinExistence type="predicted"/>
<dbReference type="InterPro" id="IPR003661">
    <property type="entry name" value="HisK_dim/P_dom"/>
</dbReference>
<dbReference type="PRINTS" id="PR00344">
    <property type="entry name" value="BCTRLSENSOR"/>
</dbReference>
<keyword evidence="4" id="KW-0472">Membrane</keyword>
<evidence type="ECO:0000256" key="7">
    <source>
        <dbReference type="ARBA" id="ARBA00022741"/>
    </source>
</evidence>
<dbReference type="Pfam" id="PF00672">
    <property type="entry name" value="HAMP"/>
    <property type="match status" value="1"/>
</dbReference>
<dbReference type="GO" id="GO:0000155">
    <property type="term" value="F:phosphorelay sensor kinase activity"/>
    <property type="evidence" value="ECO:0007669"/>
    <property type="project" value="InterPro"/>
</dbReference>
<dbReference type="SUPFAM" id="SSF158472">
    <property type="entry name" value="HAMP domain-like"/>
    <property type="match status" value="1"/>
</dbReference>
<feature type="domain" description="Histidine kinase" evidence="10">
    <location>
        <begin position="442"/>
        <end position="659"/>
    </location>
</feature>
<dbReference type="SUPFAM" id="SSF47384">
    <property type="entry name" value="Homodimeric domain of signal transducing histidine kinase"/>
    <property type="match status" value="1"/>
</dbReference>
<dbReference type="GO" id="GO:0005886">
    <property type="term" value="C:plasma membrane"/>
    <property type="evidence" value="ECO:0007669"/>
    <property type="project" value="UniProtKB-SubCell"/>
</dbReference>
<dbReference type="PROSITE" id="PS50885">
    <property type="entry name" value="HAMP"/>
    <property type="match status" value="1"/>
</dbReference>
<dbReference type="AlphaFoldDB" id="A0A518D279"/>
<dbReference type="EMBL" id="CP036290">
    <property type="protein sequence ID" value="QDU85567.1"/>
    <property type="molecule type" value="Genomic_DNA"/>
</dbReference>
<keyword evidence="7" id="KW-0547">Nucleotide-binding</keyword>
<protein>
    <recommendedName>
        <fullName evidence="3">histidine kinase</fullName>
        <ecNumber evidence="3">2.7.13.3</ecNumber>
    </recommendedName>
</protein>
<evidence type="ECO:0000256" key="2">
    <source>
        <dbReference type="ARBA" id="ARBA00004651"/>
    </source>
</evidence>
<keyword evidence="6 12" id="KW-0808">Transferase</keyword>
<sequence length="667" mass="72179">MRAPMLRSLSNKLLLAVVLAVALPFAGFALFLDHEITDRLALEFARATLRGLATDLAAGVDREVDERVGDLESWAREPLAGWALGEGAFELDGALPAVDAAAFEQLTGGAGSFREVYEGVLDGYLERKQRFDLIALLDERGVPLVVGQRGAAERRSETIAALTLEQFHRQPWFTEALAGGVGRIGQGRFDSWLGRTESDEPPRYHVGLAVQVRARTGEQGVLLALVNWSAFESLIEAPLVKDAFRGFVSGGATPSPYAWIWGTDGDTIIAHRDRTLYGEHVSGPRVGLPGMVEDVLADDVGGLYRPYTFNGVRKNAAFAWTAGRDEGGFGWVVGVGIDNADVERATRGVSAILVRGTIAVLVVVVAWAVMIARRTVAPIRALERHTQRVAEGDLDARIRIDTGDEVAQLARAFNRMTAELSVQSERLVKAEKDAAWREMARQIAHDLKNPLTPIQLSLDLEARARSEEDPRADAIAARSLDMIRRQVEHLREIATGFYEFTGGAKPVPRDFDLSELVREIVELYADHATELGISIDLETEPAPVHADRAKLRRAVTNLISNGLEAMPDGGPLTVRCGPADGPAGRCSRLDVTDRGVGLSPQAQARLFEPYFTSKSGGTGLGLAIARRVVDEAGGELSLVERPAEEGTGCRARLDLPLAAKRGTDGDS</sequence>
<comment type="catalytic activity">
    <reaction evidence="1">
        <text>ATP + protein L-histidine = ADP + protein N-phospho-L-histidine.</text>
        <dbReference type="EC" id="2.7.13.3"/>
    </reaction>
</comment>
<dbReference type="SMART" id="SM00388">
    <property type="entry name" value="HisKA"/>
    <property type="match status" value="1"/>
</dbReference>
<reference evidence="12 13" key="1">
    <citation type="submission" date="2019-02" db="EMBL/GenBank/DDBJ databases">
        <title>Deep-cultivation of Planctomycetes and their phenomic and genomic characterization uncovers novel biology.</title>
        <authorList>
            <person name="Wiegand S."/>
            <person name="Jogler M."/>
            <person name="Boedeker C."/>
            <person name="Pinto D."/>
            <person name="Vollmers J."/>
            <person name="Rivas-Marin E."/>
            <person name="Kohn T."/>
            <person name="Peeters S.H."/>
            <person name="Heuer A."/>
            <person name="Rast P."/>
            <person name="Oberbeckmann S."/>
            <person name="Bunk B."/>
            <person name="Jeske O."/>
            <person name="Meyerdierks A."/>
            <person name="Storesund J.E."/>
            <person name="Kallscheuer N."/>
            <person name="Luecker S."/>
            <person name="Lage O.M."/>
            <person name="Pohl T."/>
            <person name="Merkel B.J."/>
            <person name="Hornburger P."/>
            <person name="Mueller R.-W."/>
            <person name="Bruemmer F."/>
            <person name="Labrenz M."/>
            <person name="Spormann A.M."/>
            <person name="Op den Camp H."/>
            <person name="Overmann J."/>
            <person name="Amann R."/>
            <person name="Jetten M.S.M."/>
            <person name="Mascher T."/>
            <person name="Medema M.H."/>
            <person name="Devos D.P."/>
            <person name="Kaster A.-K."/>
            <person name="Ovreas L."/>
            <person name="Rohde M."/>
            <person name="Galperin M.Y."/>
            <person name="Jogler C."/>
        </authorList>
    </citation>
    <scope>NUCLEOTIDE SEQUENCE [LARGE SCALE GENOMIC DNA]</scope>
    <source>
        <strain evidence="12 13">Pla163</strain>
    </source>
</reference>
<feature type="domain" description="HAMP" evidence="11">
    <location>
        <begin position="373"/>
        <end position="425"/>
    </location>
</feature>
<organism evidence="12 13">
    <name type="scientific">Rohdeia mirabilis</name>
    <dbReference type="NCBI Taxonomy" id="2528008"/>
    <lineage>
        <taxon>Bacteria</taxon>
        <taxon>Pseudomonadati</taxon>
        <taxon>Planctomycetota</taxon>
        <taxon>Planctomycetia</taxon>
        <taxon>Planctomycetia incertae sedis</taxon>
        <taxon>Rohdeia</taxon>
    </lineage>
</organism>
<dbReference type="Pfam" id="PF00512">
    <property type="entry name" value="HisKA"/>
    <property type="match status" value="1"/>
</dbReference>
<dbReference type="EC" id="2.7.13.3" evidence="3"/>
<name>A0A518D279_9BACT</name>
<dbReference type="PANTHER" id="PTHR44936">
    <property type="entry name" value="SENSOR PROTEIN CREC"/>
    <property type="match status" value="1"/>
</dbReference>
<comment type="subcellular location">
    <subcellularLocation>
        <location evidence="2">Cell membrane</location>
        <topology evidence="2">Multi-pass membrane protein</topology>
    </subcellularLocation>
</comment>
<keyword evidence="5" id="KW-0597">Phosphoprotein</keyword>
<dbReference type="Pfam" id="PF02518">
    <property type="entry name" value="HATPase_c"/>
    <property type="match status" value="1"/>
</dbReference>
<evidence type="ECO:0000313" key="13">
    <source>
        <dbReference type="Proteomes" id="UP000319342"/>
    </source>
</evidence>
<dbReference type="PROSITE" id="PS50109">
    <property type="entry name" value="HIS_KIN"/>
    <property type="match status" value="1"/>
</dbReference>
<dbReference type="InterPro" id="IPR050980">
    <property type="entry name" value="2C_sensor_his_kinase"/>
</dbReference>